<dbReference type="InterPro" id="IPR012460">
    <property type="entry name" value="DUF1667"/>
</dbReference>
<dbReference type="SUPFAM" id="SSF51905">
    <property type="entry name" value="FAD/NAD(P)-binding domain"/>
    <property type="match status" value="1"/>
</dbReference>
<sequence>MEVFSHYELVIVGAGAAGMAAAVSAGKKGIKKILIVDRNEHSGGILRQCIHDGFGLHLLQVSMTGPEYAEYWQAKMGGCGAEISLSTTILDIDYEKKPYRLTFLNEEYGYGVCEADAIILACGCRERTLGQMRIPGSRPAGVYTAGTAQYMMNVRNLLPGRTAVILGSGDIGLIMARRFTLEGIKVRLILGEAASGLARNHIQCVKDFGIPIRFGYTVLSIHGYRRLKGVTIAPLDAGGMPRIEEKEYIQCDTLLVAAGLIPETELWSLPDNPLSEVGGILTDAEGRTSQPGVFACGNVTKIFDLVDKVSLAGEKAGIAAYDYLYARNKNPAPNHKNDAFFERREPTYEALAALGENEMICTRCPRGCILHIAKHTGNGRGYDVSGEGCKKGMEAALEELTMPKRILTTTVKVEEGRSILIPVRSENPVPKGLLRAAVKECNRCILKAPVSRGQVVLGNVAGSGVDMIASGTVEKI</sequence>
<dbReference type="Proteomes" id="UP000184342">
    <property type="component" value="Unassembled WGS sequence"/>
</dbReference>
<keyword evidence="1" id="KW-0560">Oxidoreductase</keyword>
<dbReference type="Gene3D" id="3.10.530.10">
    <property type="entry name" value="CPE0013-like"/>
    <property type="match status" value="1"/>
</dbReference>
<dbReference type="AlphaFoldDB" id="A0A1M6K6Y4"/>
<keyword evidence="4" id="KW-1185">Reference proteome</keyword>
<gene>
    <name evidence="3" type="ORF">SAMN02745691_02137</name>
</gene>
<reference evidence="3 4" key="1">
    <citation type="submission" date="2016-11" db="EMBL/GenBank/DDBJ databases">
        <authorList>
            <person name="Jaros S."/>
            <person name="Januszkiewicz K."/>
            <person name="Wedrychowicz H."/>
        </authorList>
    </citation>
    <scope>NUCLEOTIDE SEQUENCE [LARGE SCALE GENOMIC DNA]</scope>
    <source>
        <strain evidence="3 4">DSM 15970</strain>
    </source>
</reference>
<dbReference type="STRING" id="1122934.SAMN02745691_02137"/>
<dbReference type="EMBL" id="FQYT01000025">
    <property type="protein sequence ID" value="SHJ54613.1"/>
    <property type="molecule type" value="Genomic_DNA"/>
</dbReference>
<dbReference type="Gene3D" id="3.50.50.60">
    <property type="entry name" value="FAD/NAD(P)-binding domain"/>
    <property type="match status" value="2"/>
</dbReference>
<name>A0A1M6K6Y4_9FIRM</name>
<evidence type="ECO:0000259" key="2">
    <source>
        <dbReference type="Pfam" id="PF07992"/>
    </source>
</evidence>
<dbReference type="PANTHER" id="PTHR42949:SF3">
    <property type="entry name" value="ANAEROBIC GLYCEROL-3-PHOSPHATE DEHYDROGENASE SUBUNIT B"/>
    <property type="match status" value="1"/>
</dbReference>
<evidence type="ECO:0000313" key="3">
    <source>
        <dbReference type="EMBL" id="SHJ54613.1"/>
    </source>
</evidence>
<dbReference type="Pfam" id="PF07992">
    <property type="entry name" value="Pyr_redox_2"/>
    <property type="match status" value="1"/>
</dbReference>
<dbReference type="PRINTS" id="PR00411">
    <property type="entry name" value="PNDRDTASEI"/>
</dbReference>
<proteinExistence type="predicted"/>
<dbReference type="RefSeq" id="WP_073994399.1">
    <property type="nucleotide sequence ID" value="NZ_FQYT01000025.1"/>
</dbReference>
<dbReference type="InterPro" id="IPR036593">
    <property type="entry name" value="CPE0013-like_sf"/>
</dbReference>
<dbReference type="Pfam" id="PF07892">
    <property type="entry name" value="DUF1667"/>
    <property type="match status" value="1"/>
</dbReference>
<organism evidence="3 4">
    <name type="scientific">Parasporobacterium paucivorans DSM 15970</name>
    <dbReference type="NCBI Taxonomy" id="1122934"/>
    <lineage>
        <taxon>Bacteria</taxon>
        <taxon>Bacillati</taxon>
        <taxon>Bacillota</taxon>
        <taxon>Clostridia</taxon>
        <taxon>Lachnospirales</taxon>
        <taxon>Lachnospiraceae</taxon>
        <taxon>Parasporobacterium</taxon>
    </lineage>
</organism>
<dbReference type="InterPro" id="IPR036188">
    <property type="entry name" value="FAD/NAD-bd_sf"/>
</dbReference>
<evidence type="ECO:0000313" key="4">
    <source>
        <dbReference type="Proteomes" id="UP000184342"/>
    </source>
</evidence>
<dbReference type="PRINTS" id="PR00368">
    <property type="entry name" value="FADPNR"/>
</dbReference>
<dbReference type="InterPro" id="IPR051691">
    <property type="entry name" value="Metab_Enz_Cyan_OpOx_G3PDH"/>
</dbReference>
<feature type="domain" description="FAD/NAD(P)-binding" evidence="2">
    <location>
        <begin position="8"/>
        <end position="306"/>
    </location>
</feature>
<dbReference type="InterPro" id="IPR023753">
    <property type="entry name" value="FAD/NAD-binding_dom"/>
</dbReference>
<dbReference type="OrthoDB" id="9776839at2"/>
<protein>
    <submittedName>
        <fullName evidence="3">CxxC motif-containing protein</fullName>
    </submittedName>
</protein>
<dbReference type="GO" id="GO:0016491">
    <property type="term" value="F:oxidoreductase activity"/>
    <property type="evidence" value="ECO:0007669"/>
    <property type="project" value="UniProtKB-KW"/>
</dbReference>
<accession>A0A1M6K6Y4</accession>
<evidence type="ECO:0000256" key="1">
    <source>
        <dbReference type="ARBA" id="ARBA00023002"/>
    </source>
</evidence>
<dbReference type="SUPFAM" id="SSF160148">
    <property type="entry name" value="CPE0013-like"/>
    <property type="match status" value="1"/>
</dbReference>
<dbReference type="PANTHER" id="PTHR42949">
    <property type="entry name" value="ANAEROBIC GLYCEROL-3-PHOSPHATE DEHYDROGENASE SUBUNIT B"/>
    <property type="match status" value="1"/>
</dbReference>